<dbReference type="PROSITE" id="PS51677">
    <property type="entry name" value="NODB"/>
    <property type="match status" value="1"/>
</dbReference>
<dbReference type="GO" id="GO:0016810">
    <property type="term" value="F:hydrolase activity, acting on carbon-nitrogen (but not peptide) bonds"/>
    <property type="evidence" value="ECO:0007669"/>
    <property type="project" value="InterPro"/>
</dbReference>
<evidence type="ECO:0000256" key="2">
    <source>
        <dbReference type="ARBA" id="ARBA00022729"/>
    </source>
</evidence>
<dbReference type="Pfam" id="PF01522">
    <property type="entry name" value="Polysacc_deac_1"/>
    <property type="match status" value="1"/>
</dbReference>
<sequence>MITFDDGTIDFWENGRPVLEKYGFSASLFIVTGSVGKKSDWDQHLGELSRPLMSWNQIRELHENRYEICSHTHTHRNLRDLNEQDVMSEFVNSKNIIADNLGAEPKFLAYPRGFYDTIHKQIAKEAGYMGACAVILKWRDLWYSDQFELKRMTIKGTETMFRFKLRLLTSKQVKFNELFSG</sequence>
<dbReference type="EMBL" id="MGDD01000167">
    <property type="protein sequence ID" value="OGL45632.1"/>
    <property type="molecule type" value="Genomic_DNA"/>
</dbReference>
<dbReference type="Proteomes" id="UP000179266">
    <property type="component" value="Unassembled WGS sequence"/>
</dbReference>
<dbReference type="Gene3D" id="3.20.20.370">
    <property type="entry name" value="Glycoside hydrolase/deacetylase"/>
    <property type="match status" value="1"/>
</dbReference>
<dbReference type="AlphaFoldDB" id="A0A1F7RVR1"/>
<keyword evidence="2" id="KW-0732">Signal</keyword>
<accession>A0A1F7RVR1</accession>
<gene>
    <name evidence="4" type="ORF">A2161_02925</name>
</gene>
<name>A0A1F7RVR1_9BACT</name>
<dbReference type="CDD" id="cd10918">
    <property type="entry name" value="CE4_NodB_like_5s_6s"/>
    <property type="match status" value="1"/>
</dbReference>
<dbReference type="GO" id="GO:0005975">
    <property type="term" value="P:carbohydrate metabolic process"/>
    <property type="evidence" value="ECO:0007669"/>
    <property type="project" value="InterPro"/>
</dbReference>
<dbReference type="InterPro" id="IPR051398">
    <property type="entry name" value="Polysacch_Deacetylase"/>
</dbReference>
<comment type="caution">
    <text evidence="4">The sequence shown here is derived from an EMBL/GenBank/DDBJ whole genome shotgun (WGS) entry which is preliminary data.</text>
</comment>
<dbReference type="InterPro" id="IPR002509">
    <property type="entry name" value="NODB_dom"/>
</dbReference>
<dbReference type="InterPro" id="IPR011330">
    <property type="entry name" value="Glyco_hydro/deAcase_b/a-brl"/>
</dbReference>
<dbReference type="SUPFAM" id="SSF88713">
    <property type="entry name" value="Glycoside hydrolase/deacetylase"/>
    <property type="match status" value="1"/>
</dbReference>
<evidence type="ECO:0000256" key="1">
    <source>
        <dbReference type="ARBA" id="ARBA00004613"/>
    </source>
</evidence>
<dbReference type="PANTHER" id="PTHR34216">
    <property type="match status" value="1"/>
</dbReference>
<evidence type="ECO:0000313" key="5">
    <source>
        <dbReference type="Proteomes" id="UP000179266"/>
    </source>
</evidence>
<feature type="domain" description="NodB homology" evidence="3">
    <location>
        <begin position="1"/>
        <end position="181"/>
    </location>
</feature>
<proteinExistence type="predicted"/>
<comment type="subcellular location">
    <subcellularLocation>
        <location evidence="1">Secreted</location>
    </subcellularLocation>
</comment>
<dbReference type="PANTHER" id="PTHR34216:SF3">
    <property type="entry name" value="POLY-BETA-1,6-N-ACETYL-D-GLUCOSAMINE N-DEACETYLASE"/>
    <property type="match status" value="1"/>
</dbReference>
<evidence type="ECO:0000259" key="3">
    <source>
        <dbReference type="PROSITE" id="PS51677"/>
    </source>
</evidence>
<reference evidence="4 5" key="1">
    <citation type="journal article" date="2016" name="Nat. Commun.">
        <title>Thousands of microbial genomes shed light on interconnected biogeochemical processes in an aquifer system.</title>
        <authorList>
            <person name="Anantharaman K."/>
            <person name="Brown C.T."/>
            <person name="Hug L.A."/>
            <person name="Sharon I."/>
            <person name="Castelle C.J."/>
            <person name="Probst A.J."/>
            <person name="Thomas B.C."/>
            <person name="Singh A."/>
            <person name="Wilkins M.J."/>
            <person name="Karaoz U."/>
            <person name="Brodie E.L."/>
            <person name="Williams K.H."/>
            <person name="Hubbard S.S."/>
            <person name="Banfield J.F."/>
        </authorList>
    </citation>
    <scope>NUCLEOTIDE SEQUENCE [LARGE SCALE GENOMIC DNA]</scope>
</reference>
<evidence type="ECO:0000313" key="4">
    <source>
        <dbReference type="EMBL" id="OGL45632.1"/>
    </source>
</evidence>
<dbReference type="GO" id="GO:0005576">
    <property type="term" value="C:extracellular region"/>
    <property type="evidence" value="ECO:0007669"/>
    <property type="project" value="UniProtKB-SubCell"/>
</dbReference>
<organism evidence="4 5">
    <name type="scientific">Candidatus Schekmanbacteria bacterium RBG_13_48_7</name>
    <dbReference type="NCBI Taxonomy" id="1817878"/>
    <lineage>
        <taxon>Bacteria</taxon>
        <taxon>Candidatus Schekmaniibacteriota</taxon>
    </lineage>
</organism>
<protein>
    <recommendedName>
        <fullName evidence="3">NodB homology domain-containing protein</fullName>
    </recommendedName>
</protein>